<comment type="caution">
    <text evidence="2">The sequence shown here is derived from an EMBL/GenBank/DDBJ whole genome shotgun (WGS) entry which is preliminary data.</text>
</comment>
<dbReference type="Pfam" id="PF08845">
    <property type="entry name" value="SymE_toxin"/>
    <property type="match status" value="1"/>
</dbReference>
<dbReference type="EMBL" id="JAGGMQ010000001">
    <property type="protein sequence ID" value="MBP2168745.1"/>
    <property type="molecule type" value="Genomic_DNA"/>
</dbReference>
<reference evidence="3" key="2">
    <citation type="submission" date="2023-07" db="EMBL/GenBank/DDBJ databases">
        <title>Genome mining of underrepresented organisms for secondary metabolites.</title>
        <authorList>
            <person name="D'Agostino P.M."/>
        </authorList>
    </citation>
    <scope>NUCLEOTIDE SEQUENCE [LARGE SCALE GENOMIC DNA]</scope>
    <source>
        <strain evidence="3">WS4403</strain>
    </source>
</reference>
<gene>
    <name evidence="2" type="ORF">J2125_001937</name>
</gene>
<keyword evidence="3" id="KW-1185">Reference proteome</keyword>
<dbReference type="InterPro" id="IPR014944">
    <property type="entry name" value="Toxin_SymE-like"/>
</dbReference>
<evidence type="ECO:0000259" key="1">
    <source>
        <dbReference type="Pfam" id="PF08845"/>
    </source>
</evidence>
<proteinExistence type="predicted"/>
<name>A0ABS4P9G3_9GAMM</name>
<protein>
    <submittedName>
        <fullName evidence="2">Toxic protein SymE</fullName>
    </submittedName>
</protein>
<evidence type="ECO:0000313" key="2">
    <source>
        <dbReference type="EMBL" id="MBP2168745.1"/>
    </source>
</evidence>
<reference evidence="2 3" key="1">
    <citation type="submission" date="2021-03" db="EMBL/GenBank/DDBJ databases">
        <authorList>
            <person name="D'Agostino P."/>
            <person name="Huntemann M."/>
            <person name="Clum A."/>
            <person name="Spunde A."/>
            <person name="Palaniappan K."/>
            <person name="Ritter S."/>
            <person name="Mikhailova N."/>
            <person name="Chen I.-M."/>
            <person name="Stamatis D."/>
            <person name="Reddy T."/>
            <person name="O'Malley R."/>
            <person name="Daum C."/>
            <person name="Shapiro N."/>
            <person name="Ivanova N."/>
            <person name="Kyrpides N."/>
            <person name="Woyke T."/>
        </authorList>
    </citation>
    <scope>NUCLEOTIDE SEQUENCE [LARGE SCALE GENOMIC DNA]</scope>
    <source>
        <strain evidence="2 3">WS4403</strain>
    </source>
</reference>
<organism evidence="2 3">
    <name type="scientific">Winslowiella toletana</name>
    <dbReference type="NCBI Taxonomy" id="92490"/>
    <lineage>
        <taxon>Bacteria</taxon>
        <taxon>Pseudomonadati</taxon>
        <taxon>Pseudomonadota</taxon>
        <taxon>Gammaproteobacteria</taxon>
        <taxon>Enterobacterales</taxon>
        <taxon>Erwiniaceae</taxon>
        <taxon>Winslowiella</taxon>
    </lineage>
</organism>
<dbReference type="Proteomes" id="UP001195624">
    <property type="component" value="Unassembled WGS sequence"/>
</dbReference>
<feature type="domain" description="Toxin SymE-like" evidence="1">
    <location>
        <begin position="54"/>
        <end position="88"/>
    </location>
</feature>
<accession>A0ABS4P9G3</accession>
<evidence type="ECO:0000313" key="3">
    <source>
        <dbReference type="Proteomes" id="UP001195624"/>
    </source>
</evidence>
<sequence>MQLTRRFRRALLPRARYRSAVALPTCVTIKHDCKSGEGISKTVRRCIVGCGDRSTPQLNIAGKWLREAGFDVGTGVSLKVMDRCLVLIPDDPEEKPLRELEQQLKAQRSELDHALQRMRAALA</sequence>